<dbReference type="RefSeq" id="WP_097075082.1">
    <property type="nucleotide sequence ID" value="NZ_OBMQ01000017.1"/>
</dbReference>
<organism evidence="1 2">
    <name type="scientific">Ureibacillus xyleni</name>
    <dbReference type="NCBI Taxonomy" id="614648"/>
    <lineage>
        <taxon>Bacteria</taxon>
        <taxon>Bacillati</taxon>
        <taxon>Bacillota</taxon>
        <taxon>Bacilli</taxon>
        <taxon>Bacillales</taxon>
        <taxon>Caryophanaceae</taxon>
        <taxon>Ureibacillus</taxon>
    </lineage>
</organism>
<proteinExistence type="predicted"/>
<dbReference type="AlphaFoldDB" id="A0A285TP24"/>
<dbReference type="OrthoDB" id="2989764at2"/>
<protein>
    <submittedName>
        <fullName evidence="1">Uncharacterized protein</fullName>
    </submittedName>
</protein>
<gene>
    <name evidence="1" type="ORF">SAMN05880501_11758</name>
</gene>
<dbReference type="Proteomes" id="UP000219636">
    <property type="component" value="Unassembled WGS sequence"/>
</dbReference>
<dbReference type="EMBL" id="OBMQ01000017">
    <property type="protein sequence ID" value="SOC24570.1"/>
    <property type="molecule type" value="Genomic_DNA"/>
</dbReference>
<sequence length="206" mass="24943">MKTFDSVTDFINHYNNRQTISTSVSITLNGNEHTFLRTSTHSNDKIAKRMFDSYQFVEEENYGLGIELTVNYYRYFEMKIILEAYFSFYHDKETFLLSPFYFYDKFVSDEDFEQYKDSISDSLEKWTGLKWVNINRVQNAFNDIRLNTYMKAHKDLAYELPFHIYKDEESSMVTNFIDLKRKDKWKIDEEGKSRYFTEPLVVPEYW</sequence>
<name>A0A285TP24_9BACL</name>
<reference evidence="2" key="1">
    <citation type="submission" date="2017-08" db="EMBL/GenBank/DDBJ databases">
        <authorList>
            <person name="Varghese N."/>
            <person name="Submissions S."/>
        </authorList>
    </citation>
    <scope>NUCLEOTIDE SEQUENCE [LARGE SCALE GENOMIC DNA]</scope>
    <source>
        <strain evidence="2">JC22</strain>
    </source>
</reference>
<evidence type="ECO:0000313" key="1">
    <source>
        <dbReference type="EMBL" id="SOC24570.1"/>
    </source>
</evidence>
<evidence type="ECO:0000313" key="2">
    <source>
        <dbReference type="Proteomes" id="UP000219636"/>
    </source>
</evidence>
<keyword evidence="2" id="KW-1185">Reference proteome</keyword>
<accession>A0A285TP24</accession>